<evidence type="ECO:0000313" key="10">
    <source>
        <dbReference type="Proteomes" id="UP000190188"/>
    </source>
</evidence>
<accession>A0A1T2XAK5</accession>
<evidence type="ECO:0000256" key="7">
    <source>
        <dbReference type="HAMAP-Rule" id="MF_01215"/>
    </source>
</evidence>
<dbReference type="GO" id="GO:0044205">
    <property type="term" value="P:'de novo' UMP biosynthetic process"/>
    <property type="evidence" value="ECO:0007669"/>
    <property type="project" value="UniProtKB-UniRule"/>
</dbReference>
<dbReference type="InterPro" id="IPR013785">
    <property type="entry name" value="Aldolase_TIM"/>
</dbReference>
<keyword evidence="4 7" id="KW-0665">Pyrimidine biosynthesis</keyword>
<comment type="pathway">
    <text evidence="1 7">Pyrimidine metabolism; UMP biosynthesis via de novo pathway; UMP from orotate: step 2/2.</text>
</comment>
<comment type="catalytic activity">
    <reaction evidence="6 7">
        <text>orotidine 5'-phosphate + H(+) = UMP + CO2</text>
        <dbReference type="Rhea" id="RHEA:11596"/>
        <dbReference type="ChEBI" id="CHEBI:15378"/>
        <dbReference type="ChEBI" id="CHEBI:16526"/>
        <dbReference type="ChEBI" id="CHEBI:57538"/>
        <dbReference type="ChEBI" id="CHEBI:57865"/>
        <dbReference type="EC" id="4.1.1.23"/>
    </reaction>
</comment>
<dbReference type="OrthoDB" id="9808470at2"/>
<dbReference type="Pfam" id="PF00215">
    <property type="entry name" value="OMPdecase"/>
    <property type="match status" value="1"/>
</dbReference>
<dbReference type="GO" id="GO:0004590">
    <property type="term" value="F:orotidine-5'-phosphate decarboxylase activity"/>
    <property type="evidence" value="ECO:0007669"/>
    <property type="project" value="UniProtKB-UniRule"/>
</dbReference>
<reference evidence="9 10" key="1">
    <citation type="submission" date="2017-01" db="EMBL/GenBank/DDBJ databases">
        <title>Genome analysis of Paenibacillus selenitrireducens ES3-24.</title>
        <authorList>
            <person name="Xu D."/>
            <person name="Yao R."/>
            <person name="Zheng S."/>
        </authorList>
    </citation>
    <scope>NUCLEOTIDE SEQUENCE [LARGE SCALE GENOMIC DNA]</scope>
    <source>
        <strain evidence="9 10">ES3-24</strain>
    </source>
</reference>
<evidence type="ECO:0000259" key="8">
    <source>
        <dbReference type="SMART" id="SM00934"/>
    </source>
</evidence>
<evidence type="ECO:0000256" key="5">
    <source>
        <dbReference type="ARBA" id="ARBA00023239"/>
    </source>
</evidence>
<evidence type="ECO:0000256" key="4">
    <source>
        <dbReference type="ARBA" id="ARBA00022975"/>
    </source>
</evidence>
<dbReference type="AlphaFoldDB" id="A0A1T2XAK5"/>
<feature type="active site" description="Proton donor" evidence="7">
    <location>
        <position position="105"/>
    </location>
</feature>
<dbReference type="PANTHER" id="PTHR43375">
    <property type="entry name" value="OROTIDINE 5'-PHOSPHATE DECARBOXYLASE"/>
    <property type="match status" value="1"/>
</dbReference>
<evidence type="ECO:0000256" key="1">
    <source>
        <dbReference type="ARBA" id="ARBA00004861"/>
    </source>
</evidence>
<dbReference type="NCBIfam" id="TIGR02127">
    <property type="entry name" value="pyrF_sub2"/>
    <property type="match status" value="1"/>
</dbReference>
<dbReference type="UniPathway" id="UPA00070">
    <property type="reaction ID" value="UER00120"/>
</dbReference>
<name>A0A1T2XAK5_9BACL</name>
<protein>
    <recommendedName>
        <fullName evidence="7">Orotidine 5'-phosphate decarboxylase</fullName>
        <ecNumber evidence="7">4.1.1.23</ecNumber>
    </recommendedName>
    <alternativeName>
        <fullName evidence="7">OMP decarboxylase</fullName>
        <shortName evidence="7">OMPDCase</shortName>
        <shortName evidence="7">OMPdecase</shortName>
    </alternativeName>
</protein>
<comment type="similarity">
    <text evidence="2 7">Belongs to the OMP decarboxylase family. Type 2 subfamily.</text>
</comment>
<comment type="caution">
    <text evidence="9">The sequence shown here is derived from an EMBL/GenBank/DDBJ whole genome shotgun (WGS) entry which is preliminary data.</text>
</comment>
<dbReference type="SUPFAM" id="SSF51366">
    <property type="entry name" value="Ribulose-phoshate binding barrel"/>
    <property type="match status" value="1"/>
</dbReference>
<keyword evidence="5 7" id="KW-0456">Lyase</keyword>
<proteinExistence type="inferred from homology"/>
<evidence type="ECO:0000256" key="6">
    <source>
        <dbReference type="ARBA" id="ARBA00049157"/>
    </source>
</evidence>
<evidence type="ECO:0000313" key="9">
    <source>
        <dbReference type="EMBL" id="OPA76865.1"/>
    </source>
</evidence>
<dbReference type="InterPro" id="IPR011995">
    <property type="entry name" value="OMPdecase_type-2"/>
</dbReference>
<evidence type="ECO:0000256" key="2">
    <source>
        <dbReference type="ARBA" id="ARBA00008847"/>
    </source>
</evidence>
<dbReference type="EMBL" id="MSZX01000006">
    <property type="protein sequence ID" value="OPA76865.1"/>
    <property type="molecule type" value="Genomic_DNA"/>
</dbReference>
<dbReference type="GO" id="GO:0006207">
    <property type="term" value="P:'de novo' pyrimidine nucleobase biosynthetic process"/>
    <property type="evidence" value="ECO:0007669"/>
    <property type="project" value="InterPro"/>
</dbReference>
<dbReference type="HAMAP" id="MF_01215">
    <property type="entry name" value="OMPdecase_type2"/>
    <property type="match status" value="1"/>
</dbReference>
<dbReference type="RefSeq" id="WP_078499904.1">
    <property type="nucleotide sequence ID" value="NZ_MSZX01000006.1"/>
</dbReference>
<dbReference type="InterPro" id="IPR011060">
    <property type="entry name" value="RibuloseP-bd_barrel"/>
</dbReference>
<gene>
    <name evidence="7" type="primary">pyrF</name>
    <name evidence="9" type="ORF">BVG16_17075</name>
</gene>
<evidence type="ECO:0000256" key="3">
    <source>
        <dbReference type="ARBA" id="ARBA00022793"/>
    </source>
</evidence>
<dbReference type="Gene3D" id="3.20.20.70">
    <property type="entry name" value="Aldolase class I"/>
    <property type="match status" value="1"/>
</dbReference>
<sequence>MRNFADILIEQSIQKKSVFVVGLDPDIAFFPHFLIKDTQDASQEVIANAIFQFNQIIIDAVADHVVAIKPQLAYYEVYGSHGIRALEETIAYARSKGLLIINDAKRGDIGSTSLAYAKAFLGQSPLSGDMVTVNPFLGSDGYLPFVDVAKNNGKGLFILLKTSNPSSHEIQNLSLEDGELLYFRIAENLHKLSLSTKGEHDYSFIGTVVGATYPLEAERIRQFLPHCIFLVPGFGMQGGKAEDLKVFFDAKGHGALISSSRGIIYCYMDNNPYWEATTAEEMHTLIQKAALQAKEQINAVRGI</sequence>
<organism evidence="9 10">
    <name type="scientific">Paenibacillus selenitireducens</name>
    <dbReference type="NCBI Taxonomy" id="1324314"/>
    <lineage>
        <taxon>Bacteria</taxon>
        <taxon>Bacillati</taxon>
        <taxon>Bacillota</taxon>
        <taxon>Bacilli</taxon>
        <taxon>Bacillales</taxon>
        <taxon>Paenibacillaceae</taxon>
        <taxon>Paenibacillus</taxon>
    </lineage>
</organism>
<dbReference type="EC" id="4.1.1.23" evidence="7"/>
<dbReference type="CDD" id="cd04725">
    <property type="entry name" value="OMP_decarboxylase_like"/>
    <property type="match status" value="1"/>
</dbReference>
<dbReference type="Proteomes" id="UP000190188">
    <property type="component" value="Unassembled WGS sequence"/>
</dbReference>
<feature type="domain" description="Orotidine 5'-phosphate decarboxylase" evidence="8">
    <location>
        <begin position="18"/>
        <end position="279"/>
    </location>
</feature>
<dbReference type="PANTHER" id="PTHR43375:SF1">
    <property type="entry name" value="OROTIDINE 5'-PHOSPHATE DECARBOXYLASE"/>
    <property type="match status" value="1"/>
</dbReference>
<dbReference type="InterPro" id="IPR001754">
    <property type="entry name" value="OMPdeCOase_dom"/>
</dbReference>
<keyword evidence="3 7" id="KW-0210">Decarboxylase</keyword>
<dbReference type="SMART" id="SM00934">
    <property type="entry name" value="OMPdecase"/>
    <property type="match status" value="1"/>
</dbReference>
<dbReference type="STRING" id="1324314.BVG16_17075"/>
<keyword evidence="10" id="KW-1185">Reference proteome</keyword>